<comment type="similarity">
    <text evidence="2">Belongs to the EamA transporter family.</text>
</comment>
<sequence>MLLAALVATMWGFNFVVIDWGMAGIPPLFFVAVRFLVVALAVFVVPRPLASWKTVVGVGLFMSLGQFALLYTSIALGLQPGIAALLLQAQVVLTIVVAALALRERPTARQAVGVLVGTVGLGVVALGRGGDAPAVAVVLCLLAALSWAIGNVISRRAGAVAPPKRLGALSLTVWSSLVVPLPALALSAAIEGPEAIAAGIAAFGWRPILSTLYTAGLCTLVGYAIFNALLARNRSASVVPWVLLAPVVAMASAAALLGQIPNVWETVGGAVLVVGVFVANAPTRRRVGGGGGRGQVVAAGAEVPAHVTRTAAPADADRHNA</sequence>
<comment type="subcellular location">
    <subcellularLocation>
        <location evidence="1">Membrane</location>
        <topology evidence="1">Multi-pass membrane protein</topology>
    </subcellularLocation>
</comment>
<feature type="transmembrane region" description="Helical" evidence="6">
    <location>
        <begin position="263"/>
        <end position="283"/>
    </location>
</feature>
<evidence type="ECO:0000256" key="5">
    <source>
        <dbReference type="ARBA" id="ARBA00023136"/>
    </source>
</evidence>
<dbReference type="AlphaFoldDB" id="A0A498C8F5"/>
<dbReference type="EMBL" id="RCDB01000001">
    <property type="protein sequence ID" value="RLK52135.1"/>
    <property type="molecule type" value="Genomic_DNA"/>
</dbReference>
<name>A0A498C8F5_9MICO</name>
<keyword evidence="9" id="KW-1185">Reference proteome</keyword>
<feature type="transmembrane region" description="Helical" evidence="6">
    <location>
        <begin position="57"/>
        <end position="76"/>
    </location>
</feature>
<proteinExistence type="inferred from homology"/>
<feature type="transmembrane region" description="Helical" evidence="6">
    <location>
        <begin position="134"/>
        <end position="154"/>
    </location>
</feature>
<dbReference type="GO" id="GO:0016020">
    <property type="term" value="C:membrane"/>
    <property type="evidence" value="ECO:0007669"/>
    <property type="project" value="UniProtKB-SubCell"/>
</dbReference>
<accession>A0A498C8F5</accession>
<dbReference type="InterPro" id="IPR000620">
    <property type="entry name" value="EamA_dom"/>
</dbReference>
<reference evidence="8 9" key="1">
    <citation type="journal article" date="2015" name="Stand. Genomic Sci.">
        <title>Genomic Encyclopedia of Bacterial and Archaeal Type Strains, Phase III: the genomes of soil and plant-associated and newly described type strains.</title>
        <authorList>
            <person name="Whitman W.B."/>
            <person name="Woyke T."/>
            <person name="Klenk H.P."/>
            <person name="Zhou Y."/>
            <person name="Lilburn T.G."/>
            <person name="Beck B.J."/>
            <person name="De Vos P."/>
            <person name="Vandamme P."/>
            <person name="Eisen J.A."/>
            <person name="Garrity G."/>
            <person name="Hugenholtz P."/>
            <person name="Kyrpides N.C."/>
        </authorList>
    </citation>
    <scope>NUCLEOTIDE SEQUENCE [LARGE SCALE GENOMIC DNA]</scope>
    <source>
        <strain evidence="8 9">S2T63</strain>
    </source>
</reference>
<keyword evidence="3 6" id="KW-0812">Transmembrane</keyword>
<feature type="transmembrane region" description="Helical" evidence="6">
    <location>
        <begin position="166"/>
        <end position="190"/>
    </location>
</feature>
<feature type="transmembrane region" description="Helical" evidence="6">
    <location>
        <begin position="82"/>
        <end position="102"/>
    </location>
</feature>
<feature type="domain" description="EamA" evidence="7">
    <location>
        <begin position="136"/>
        <end position="279"/>
    </location>
</feature>
<protein>
    <submittedName>
        <fullName evidence="8">O-acetylserine/cysteine efflux transporter</fullName>
    </submittedName>
</protein>
<dbReference type="SUPFAM" id="SSF103481">
    <property type="entry name" value="Multidrug resistance efflux transporter EmrE"/>
    <property type="match status" value="2"/>
</dbReference>
<comment type="caution">
    <text evidence="8">The sequence shown here is derived from an EMBL/GenBank/DDBJ whole genome shotgun (WGS) entry which is preliminary data.</text>
</comment>
<evidence type="ECO:0000256" key="2">
    <source>
        <dbReference type="ARBA" id="ARBA00007362"/>
    </source>
</evidence>
<feature type="transmembrane region" description="Helical" evidence="6">
    <location>
        <begin position="238"/>
        <end position="257"/>
    </location>
</feature>
<dbReference type="Proteomes" id="UP000273158">
    <property type="component" value="Unassembled WGS sequence"/>
</dbReference>
<evidence type="ECO:0000256" key="3">
    <source>
        <dbReference type="ARBA" id="ARBA00022692"/>
    </source>
</evidence>
<evidence type="ECO:0000256" key="6">
    <source>
        <dbReference type="SAM" id="Phobius"/>
    </source>
</evidence>
<dbReference type="PANTHER" id="PTHR32322:SF9">
    <property type="entry name" value="AMINO-ACID METABOLITE EFFLUX PUMP-RELATED"/>
    <property type="match status" value="1"/>
</dbReference>
<feature type="domain" description="EamA" evidence="7">
    <location>
        <begin position="2"/>
        <end position="124"/>
    </location>
</feature>
<feature type="transmembrane region" description="Helical" evidence="6">
    <location>
        <begin position="111"/>
        <end position="128"/>
    </location>
</feature>
<evidence type="ECO:0000313" key="8">
    <source>
        <dbReference type="EMBL" id="RLK52135.1"/>
    </source>
</evidence>
<keyword evidence="4 6" id="KW-1133">Transmembrane helix</keyword>
<dbReference type="Pfam" id="PF00892">
    <property type="entry name" value="EamA"/>
    <property type="match status" value="2"/>
</dbReference>
<gene>
    <name evidence="8" type="ORF">C7474_0062</name>
</gene>
<dbReference type="PANTHER" id="PTHR32322">
    <property type="entry name" value="INNER MEMBRANE TRANSPORTER"/>
    <property type="match status" value="1"/>
</dbReference>
<evidence type="ECO:0000259" key="7">
    <source>
        <dbReference type="Pfam" id="PF00892"/>
    </source>
</evidence>
<organism evidence="8 9">
    <name type="scientific">Microbacterium telephonicum</name>
    <dbReference type="NCBI Taxonomy" id="1714841"/>
    <lineage>
        <taxon>Bacteria</taxon>
        <taxon>Bacillati</taxon>
        <taxon>Actinomycetota</taxon>
        <taxon>Actinomycetes</taxon>
        <taxon>Micrococcales</taxon>
        <taxon>Microbacteriaceae</taxon>
        <taxon>Microbacterium</taxon>
    </lineage>
</organism>
<feature type="transmembrane region" description="Helical" evidence="6">
    <location>
        <begin position="25"/>
        <end position="45"/>
    </location>
</feature>
<evidence type="ECO:0000313" key="9">
    <source>
        <dbReference type="Proteomes" id="UP000273158"/>
    </source>
</evidence>
<dbReference type="InterPro" id="IPR050638">
    <property type="entry name" value="AA-Vitamin_Transporters"/>
</dbReference>
<keyword evidence="5 6" id="KW-0472">Membrane</keyword>
<dbReference type="InterPro" id="IPR037185">
    <property type="entry name" value="EmrE-like"/>
</dbReference>
<evidence type="ECO:0000256" key="4">
    <source>
        <dbReference type="ARBA" id="ARBA00022989"/>
    </source>
</evidence>
<feature type="transmembrane region" description="Helical" evidence="6">
    <location>
        <begin position="210"/>
        <end position="231"/>
    </location>
</feature>
<evidence type="ECO:0000256" key="1">
    <source>
        <dbReference type="ARBA" id="ARBA00004141"/>
    </source>
</evidence>